<reference evidence="8" key="3">
    <citation type="submission" date="2016-10" db="EMBL/GenBank/DDBJ databases">
        <authorList>
            <person name="Varghese N."/>
            <person name="Submissions S."/>
        </authorList>
    </citation>
    <scope>NUCLEOTIDE SEQUENCE [LARGE SCALE GENOMIC DNA]</scope>
    <source>
        <strain evidence="8">LMG 15572</strain>
    </source>
</reference>
<feature type="transmembrane region" description="Helical" evidence="1">
    <location>
        <begin position="7"/>
        <end position="28"/>
    </location>
</feature>
<evidence type="ECO:0000313" key="6">
    <source>
        <dbReference type="Proteomes" id="UP000070198"/>
    </source>
</evidence>
<dbReference type="EMBL" id="LQXV01000352">
    <property type="protein sequence ID" value="KXU04814.1"/>
    <property type="molecule type" value="Genomic_DNA"/>
</dbReference>
<dbReference type="EMBL" id="LS483409">
    <property type="protein sequence ID" value="SQG79246.1"/>
    <property type="molecule type" value="Genomic_DNA"/>
</dbReference>
<evidence type="ECO:0000256" key="1">
    <source>
        <dbReference type="SAM" id="Phobius"/>
    </source>
</evidence>
<dbReference type="InterPro" id="IPR021529">
    <property type="entry name" value="DUF2798"/>
</dbReference>
<evidence type="ECO:0000313" key="4">
    <source>
        <dbReference type="EMBL" id="SFU37206.1"/>
    </source>
</evidence>
<proteinExistence type="predicted"/>
<accession>A0A139QQM9</accession>
<dbReference type="Pfam" id="PF11391">
    <property type="entry name" value="DUF2798"/>
    <property type="match status" value="2"/>
</dbReference>
<dbReference type="EMBL" id="FPBN01000001">
    <property type="protein sequence ID" value="SFU37206.1"/>
    <property type="molecule type" value="Genomic_DNA"/>
</dbReference>
<dbReference type="Proteomes" id="UP000249013">
    <property type="component" value="Chromosome 1"/>
</dbReference>
<feature type="transmembrane region" description="Helical" evidence="1">
    <location>
        <begin position="78"/>
        <end position="103"/>
    </location>
</feature>
<gene>
    <name evidence="5" type="ORF">NCTC13773_01050</name>
    <name evidence="4" type="ORF">SAMN05660328_101469</name>
    <name evidence="2" type="ORF">SGADD02_00774</name>
    <name evidence="3" type="ORF">SGADD03_01768</name>
</gene>
<dbReference type="RefSeq" id="WP_009854017.1">
    <property type="nucleotide sequence ID" value="NZ_CP054015.1"/>
</dbReference>
<sequence>MPRNFKEALLFTCMMCGMMVFGMSIWNLHVAGAFAWSHVFLGFFPGFVVAFILDMLIIGPLAKKVAFSLIPRDSKSKYVKIFAVSGCMVLGMVTCMSLYGIIFNLGLEGVSLVAYGQAWLTNFVVALPYNFVVVGPIARYFLGEIQKQAVLA</sequence>
<feature type="transmembrane region" description="Helical" evidence="1">
    <location>
        <begin position="123"/>
        <end position="142"/>
    </location>
</feature>
<evidence type="ECO:0000313" key="9">
    <source>
        <dbReference type="Proteomes" id="UP000249013"/>
    </source>
</evidence>
<keyword evidence="1" id="KW-0472">Membrane</keyword>
<protein>
    <submittedName>
        <fullName evidence="5">Membrane protein</fullName>
    </submittedName>
</protein>
<name>A0A139QQM9_9STRE</name>
<dbReference type="EMBL" id="LQOF01000126">
    <property type="protein sequence ID" value="KXT71572.1"/>
    <property type="molecule type" value="Genomic_DNA"/>
</dbReference>
<reference evidence="5 9" key="4">
    <citation type="submission" date="2018-06" db="EMBL/GenBank/DDBJ databases">
        <authorList>
            <consortium name="Pathogen Informatics"/>
            <person name="Doyle S."/>
        </authorList>
    </citation>
    <scope>NUCLEOTIDE SEQUENCE [LARGE SCALE GENOMIC DNA]</scope>
    <source>
        <strain evidence="5 9">NCTC13773</strain>
    </source>
</reference>
<keyword evidence="8" id="KW-1185">Reference proteome</keyword>
<reference evidence="4" key="2">
    <citation type="submission" date="2016-10" db="EMBL/GenBank/DDBJ databases">
        <authorList>
            <person name="de Groot N.N."/>
        </authorList>
    </citation>
    <scope>NUCLEOTIDE SEQUENCE [LARGE SCALE GENOMIC DNA]</scope>
    <source>
        <strain evidence="4">LMG 15572</strain>
    </source>
</reference>
<keyword evidence="1" id="KW-0812">Transmembrane</keyword>
<dbReference type="PATRIC" id="fig|315405.11.peg.893"/>
<reference evidence="6 7" key="1">
    <citation type="submission" date="2016-01" db="EMBL/GenBank/DDBJ databases">
        <title>Highly variable Streptococcus oralis are common among viridans streptococci isolated from primates.</title>
        <authorList>
            <person name="Denapaite D."/>
            <person name="Rieger M."/>
            <person name="Koendgen S."/>
            <person name="Brueckner R."/>
            <person name="Ochigava I."/>
            <person name="Kappeler P."/>
            <person name="Maetz-Rensing K."/>
            <person name="Leendertz F."/>
            <person name="Hakenbeck R."/>
        </authorList>
    </citation>
    <scope>NUCLEOTIDE SEQUENCE [LARGE SCALE GENOMIC DNA]</scope>
    <source>
        <strain evidence="2 6">DD02</strain>
        <strain evidence="3 7">DD03</strain>
    </source>
</reference>
<evidence type="ECO:0000313" key="8">
    <source>
        <dbReference type="Proteomes" id="UP000183629"/>
    </source>
</evidence>
<keyword evidence="1" id="KW-1133">Transmembrane helix</keyword>
<dbReference type="AlphaFoldDB" id="A0A139QQM9"/>
<evidence type="ECO:0000313" key="3">
    <source>
        <dbReference type="EMBL" id="KXU04814.1"/>
    </source>
</evidence>
<feature type="transmembrane region" description="Helical" evidence="1">
    <location>
        <begin position="34"/>
        <end position="57"/>
    </location>
</feature>
<dbReference type="Proteomes" id="UP000183629">
    <property type="component" value="Unassembled WGS sequence"/>
</dbReference>
<dbReference type="GeneID" id="57921981"/>
<organism evidence="3 7">
    <name type="scientific">Streptococcus gallolyticus</name>
    <dbReference type="NCBI Taxonomy" id="315405"/>
    <lineage>
        <taxon>Bacteria</taxon>
        <taxon>Bacillati</taxon>
        <taxon>Bacillota</taxon>
        <taxon>Bacilli</taxon>
        <taxon>Lactobacillales</taxon>
        <taxon>Streptococcaceae</taxon>
        <taxon>Streptococcus</taxon>
    </lineage>
</organism>
<evidence type="ECO:0000313" key="2">
    <source>
        <dbReference type="EMBL" id="KXT71572.1"/>
    </source>
</evidence>
<dbReference type="Proteomes" id="UP000071927">
    <property type="component" value="Unassembled WGS sequence"/>
</dbReference>
<evidence type="ECO:0000313" key="5">
    <source>
        <dbReference type="EMBL" id="SQG79246.1"/>
    </source>
</evidence>
<evidence type="ECO:0000313" key="7">
    <source>
        <dbReference type="Proteomes" id="UP000071927"/>
    </source>
</evidence>
<dbReference type="Proteomes" id="UP000070198">
    <property type="component" value="Unassembled WGS sequence"/>
</dbReference>